<comment type="caution">
    <text evidence="1">The sequence shown here is derived from an EMBL/GenBank/DDBJ whole genome shotgun (WGS) entry which is preliminary data.</text>
</comment>
<dbReference type="AlphaFoldDB" id="A0A1G2LPC4"/>
<reference evidence="1 2" key="1">
    <citation type="journal article" date="2016" name="Nat. Commun.">
        <title>Thousands of microbial genomes shed light on interconnected biogeochemical processes in an aquifer system.</title>
        <authorList>
            <person name="Anantharaman K."/>
            <person name="Brown C.T."/>
            <person name="Hug L.A."/>
            <person name="Sharon I."/>
            <person name="Castelle C.J."/>
            <person name="Probst A.J."/>
            <person name="Thomas B.C."/>
            <person name="Singh A."/>
            <person name="Wilkins M.J."/>
            <person name="Karaoz U."/>
            <person name="Brodie E.L."/>
            <person name="Williams K.H."/>
            <person name="Hubbard S.S."/>
            <person name="Banfield J.F."/>
        </authorList>
    </citation>
    <scope>NUCLEOTIDE SEQUENCE [LARGE SCALE GENOMIC DNA]</scope>
</reference>
<name>A0A1G2LPC4_9BACT</name>
<proteinExistence type="predicted"/>
<evidence type="ECO:0000313" key="1">
    <source>
        <dbReference type="EMBL" id="OHA13480.1"/>
    </source>
</evidence>
<dbReference type="EMBL" id="MHQY01000026">
    <property type="protein sequence ID" value="OHA13480.1"/>
    <property type="molecule type" value="Genomic_DNA"/>
</dbReference>
<gene>
    <name evidence="1" type="ORF">A3G49_06800</name>
</gene>
<accession>A0A1G2LPC4</accession>
<organism evidence="1 2">
    <name type="scientific">Candidatus Sungbacteria bacterium RIFCSPLOWO2_12_FULL_41_11</name>
    <dbReference type="NCBI Taxonomy" id="1802286"/>
    <lineage>
        <taxon>Bacteria</taxon>
        <taxon>Candidatus Sungiibacteriota</taxon>
    </lineage>
</organism>
<sequence>MFLMPYDENMNTLTIPKELIKEKELIIIPRKKYEEFMNLQKMVKKWFVEEVDTDKAIKIYKKEKRQGKLKTINSLAELR</sequence>
<dbReference type="Proteomes" id="UP000177171">
    <property type="component" value="Unassembled WGS sequence"/>
</dbReference>
<evidence type="ECO:0000313" key="2">
    <source>
        <dbReference type="Proteomes" id="UP000177171"/>
    </source>
</evidence>
<protein>
    <submittedName>
        <fullName evidence="1">Uncharacterized protein</fullName>
    </submittedName>
</protein>